<evidence type="ECO:0000256" key="1">
    <source>
        <dbReference type="SAM" id="MobiDB-lite"/>
    </source>
</evidence>
<dbReference type="RefSeq" id="WP_246558557.1">
    <property type="nucleotide sequence ID" value="NZ_JACHMB010000001.1"/>
</dbReference>
<evidence type="ECO:0000313" key="3">
    <source>
        <dbReference type="Proteomes" id="UP000579153"/>
    </source>
</evidence>
<organism evidence="2 3">
    <name type="scientific">Nonomuraea jabiensis</name>
    <dbReference type="NCBI Taxonomy" id="882448"/>
    <lineage>
        <taxon>Bacteria</taxon>
        <taxon>Bacillati</taxon>
        <taxon>Actinomycetota</taxon>
        <taxon>Actinomycetes</taxon>
        <taxon>Streptosporangiales</taxon>
        <taxon>Streptosporangiaceae</taxon>
        <taxon>Nonomuraea</taxon>
    </lineage>
</organism>
<keyword evidence="3" id="KW-1185">Reference proteome</keyword>
<protein>
    <submittedName>
        <fullName evidence="2">Uncharacterized protein</fullName>
    </submittedName>
</protein>
<evidence type="ECO:0000313" key="2">
    <source>
        <dbReference type="EMBL" id="MBB5782749.1"/>
    </source>
</evidence>
<dbReference type="EMBL" id="JACHMB010000001">
    <property type="protein sequence ID" value="MBB5782749.1"/>
    <property type="molecule type" value="Genomic_DNA"/>
</dbReference>
<dbReference type="Proteomes" id="UP000579153">
    <property type="component" value="Unassembled WGS sequence"/>
</dbReference>
<proteinExistence type="predicted"/>
<comment type="caution">
    <text evidence="2">The sequence shown here is derived from an EMBL/GenBank/DDBJ whole genome shotgun (WGS) entry which is preliminary data.</text>
</comment>
<gene>
    <name evidence="2" type="ORF">HD596_009505</name>
</gene>
<dbReference type="AlphaFoldDB" id="A0A7W9GF91"/>
<reference evidence="2 3" key="1">
    <citation type="submission" date="2020-08" db="EMBL/GenBank/DDBJ databases">
        <title>Sequencing the genomes of 1000 actinobacteria strains.</title>
        <authorList>
            <person name="Klenk H.-P."/>
        </authorList>
    </citation>
    <scope>NUCLEOTIDE SEQUENCE [LARGE SCALE GENOMIC DNA]</scope>
    <source>
        <strain evidence="2 3">DSM 45507</strain>
    </source>
</reference>
<sequence>MSSKPRTTSDWNFGTGTSAISARRTVTSVDSLPTSARATSKPFSGSRASRL</sequence>
<name>A0A7W9GF91_9ACTN</name>
<accession>A0A7W9GF91</accession>
<feature type="region of interest" description="Disordered" evidence="1">
    <location>
        <begin position="22"/>
        <end position="51"/>
    </location>
</feature>